<keyword evidence="2" id="KW-1185">Reference proteome</keyword>
<dbReference type="EMBL" id="GG663366">
    <property type="protein sequence ID" value="EEH07978.1"/>
    <property type="molecule type" value="Genomic_DNA"/>
</dbReference>
<proteinExistence type="predicted"/>
<dbReference type="Proteomes" id="UP000001631">
    <property type="component" value="Unassembled WGS sequence"/>
</dbReference>
<dbReference type="RefSeq" id="XP_045288459.1">
    <property type="nucleotide sequence ID" value="XM_045430316.1"/>
</dbReference>
<evidence type="ECO:0000313" key="2">
    <source>
        <dbReference type="Proteomes" id="UP000001631"/>
    </source>
</evidence>
<organism evidence="1 2">
    <name type="scientific">Ajellomyces capsulatus (strain G186AR / H82 / ATCC MYA-2454 / RMSCC 2432)</name>
    <name type="common">Darling's disease fungus</name>
    <name type="synonym">Histoplasma capsulatum</name>
    <dbReference type="NCBI Taxonomy" id="447093"/>
    <lineage>
        <taxon>Eukaryota</taxon>
        <taxon>Fungi</taxon>
        <taxon>Dikarya</taxon>
        <taxon>Ascomycota</taxon>
        <taxon>Pezizomycotina</taxon>
        <taxon>Eurotiomycetes</taxon>
        <taxon>Eurotiomycetidae</taxon>
        <taxon>Onygenales</taxon>
        <taxon>Ajellomycetaceae</taxon>
        <taxon>Histoplasma</taxon>
    </lineage>
</organism>
<protein>
    <submittedName>
        <fullName evidence="1">Uncharacterized protein</fullName>
    </submittedName>
</protein>
<gene>
    <name evidence="1" type="ORF">HCBG_03267</name>
</gene>
<dbReference type="AlphaFoldDB" id="C0NJD7"/>
<evidence type="ECO:0000313" key="1">
    <source>
        <dbReference type="EMBL" id="EEH07978.1"/>
    </source>
</evidence>
<sequence>MIPEQAPREIFALRYLVPWKLGSWISDLFAAIGTAISLDALASVPQSVNISPQSNICNIPQIVSFEGVISLSIVTPFSYLIILQTRFALGLWEYQASQNLTSGRVDLSHERTFYDERRALNPRFREGAEIRLQSPSSSVTTRRHFHAASLIENALLPHAS</sequence>
<dbReference type="HOGENOM" id="CLU_1651662_0_0_1"/>
<accession>C0NJD7</accession>
<reference evidence="1" key="1">
    <citation type="submission" date="2009-02" db="EMBL/GenBank/DDBJ databases">
        <title>The Genome Sequence of Ajellomyces capsulatus strain G186AR.</title>
        <authorList>
            <consortium name="The Broad Institute Genome Sequencing Platform"/>
            <person name="Champion M."/>
            <person name="Cuomo C."/>
            <person name="Ma L.-J."/>
            <person name="Henn M.R."/>
            <person name="Sil A."/>
            <person name="Goldman B."/>
            <person name="Young S.K."/>
            <person name="Kodira C.D."/>
            <person name="Zeng Q."/>
            <person name="Koehrsen M."/>
            <person name="Alvarado L."/>
            <person name="Berlin A."/>
            <person name="Borenstein D."/>
            <person name="Chen Z."/>
            <person name="Engels R."/>
            <person name="Freedman E."/>
            <person name="Gellesch M."/>
            <person name="Goldberg J."/>
            <person name="Griggs A."/>
            <person name="Gujja S."/>
            <person name="Heiman D."/>
            <person name="Hepburn T."/>
            <person name="Howarth C."/>
            <person name="Jen D."/>
            <person name="Larson L."/>
            <person name="Lewis B."/>
            <person name="Mehta T."/>
            <person name="Park D."/>
            <person name="Pearson M."/>
            <person name="Roberts A."/>
            <person name="Saif S."/>
            <person name="Shea T."/>
            <person name="Shenoy N."/>
            <person name="Sisk P."/>
            <person name="Stolte C."/>
            <person name="Sykes S."/>
            <person name="Walk T."/>
            <person name="White J."/>
            <person name="Yandava C."/>
            <person name="Klein B."/>
            <person name="McEwen J.G."/>
            <person name="Puccia R."/>
            <person name="Goldman G.H."/>
            <person name="Felipe M.S."/>
            <person name="Nino-Vega G."/>
            <person name="San-Blas G."/>
            <person name="Taylor J."/>
            <person name="Mendoza L."/>
            <person name="Galagan J."/>
            <person name="Nusbaum C."/>
            <person name="Birren B."/>
        </authorList>
    </citation>
    <scope>NUCLEOTIDE SEQUENCE</scope>
    <source>
        <strain evidence="1">G186AR</strain>
    </source>
</reference>
<dbReference type="InParanoid" id="C0NJD7"/>
<dbReference type="GeneID" id="69036283"/>
<name>C0NJD7_AJECG</name>